<organism evidence="1">
    <name type="scientific">Timema monikensis</name>
    <dbReference type="NCBI Taxonomy" id="170555"/>
    <lineage>
        <taxon>Eukaryota</taxon>
        <taxon>Metazoa</taxon>
        <taxon>Ecdysozoa</taxon>
        <taxon>Arthropoda</taxon>
        <taxon>Hexapoda</taxon>
        <taxon>Insecta</taxon>
        <taxon>Pterygota</taxon>
        <taxon>Neoptera</taxon>
        <taxon>Polyneoptera</taxon>
        <taxon>Phasmatodea</taxon>
        <taxon>Timematodea</taxon>
        <taxon>Timematoidea</taxon>
        <taxon>Timematidae</taxon>
        <taxon>Timema</taxon>
    </lineage>
</organism>
<sequence>MFCLLGKRMILMLTKIMNIKVVKAPIRMTMMGGLYMNESSLHRTRLRSGESASDRVVTSIDLETEIEASSFQNGKMRLQCVATMFQLYRGEAERTLEEEKPILASVLGTRESSLGGYHS</sequence>
<dbReference type="AlphaFoldDB" id="A0A7R9HR20"/>
<name>A0A7R9HR20_9NEOP</name>
<gene>
    <name evidence="1" type="ORF">TMSB3V08_LOCUS8185</name>
</gene>
<accession>A0A7R9HR20</accession>
<dbReference type="EMBL" id="OB794973">
    <property type="protein sequence ID" value="CAD7431453.1"/>
    <property type="molecule type" value="Genomic_DNA"/>
</dbReference>
<reference evidence="1" key="1">
    <citation type="submission" date="2020-11" db="EMBL/GenBank/DDBJ databases">
        <authorList>
            <person name="Tran Van P."/>
        </authorList>
    </citation>
    <scope>NUCLEOTIDE SEQUENCE</scope>
</reference>
<protein>
    <submittedName>
        <fullName evidence="1">Uncharacterized protein</fullName>
    </submittedName>
</protein>
<evidence type="ECO:0000313" key="1">
    <source>
        <dbReference type="EMBL" id="CAD7431453.1"/>
    </source>
</evidence>
<proteinExistence type="predicted"/>